<organism evidence="2 3">
    <name type="scientific">Trifolium medium</name>
    <dbReference type="NCBI Taxonomy" id="97028"/>
    <lineage>
        <taxon>Eukaryota</taxon>
        <taxon>Viridiplantae</taxon>
        <taxon>Streptophyta</taxon>
        <taxon>Embryophyta</taxon>
        <taxon>Tracheophyta</taxon>
        <taxon>Spermatophyta</taxon>
        <taxon>Magnoliopsida</taxon>
        <taxon>eudicotyledons</taxon>
        <taxon>Gunneridae</taxon>
        <taxon>Pentapetalae</taxon>
        <taxon>rosids</taxon>
        <taxon>fabids</taxon>
        <taxon>Fabales</taxon>
        <taxon>Fabaceae</taxon>
        <taxon>Papilionoideae</taxon>
        <taxon>50 kb inversion clade</taxon>
        <taxon>NPAAA clade</taxon>
        <taxon>Hologalegina</taxon>
        <taxon>IRL clade</taxon>
        <taxon>Trifolieae</taxon>
        <taxon>Trifolium</taxon>
    </lineage>
</organism>
<evidence type="ECO:0000313" key="3">
    <source>
        <dbReference type="Proteomes" id="UP000265520"/>
    </source>
</evidence>
<sequence>VKGLELLEKFRDLDLNLDSSTGKVYCGMITIENELMNEIMDLQETDEEILDKKKLIEIGKAPEFKVGLDNVLRCNERVCVPNNAALRKTILDEAHKSKLSIHPGTTKMYQDLKQRFWWSGMKKQ</sequence>
<name>A0A392RRI9_9FABA</name>
<feature type="non-terminal residue" evidence="2">
    <location>
        <position position="124"/>
    </location>
</feature>
<accession>A0A392RRI9</accession>
<evidence type="ECO:0000259" key="1">
    <source>
        <dbReference type="Pfam" id="PF17921"/>
    </source>
</evidence>
<dbReference type="AlphaFoldDB" id="A0A392RRI9"/>
<feature type="domain" description="Integrase zinc-binding" evidence="1">
    <location>
        <begin position="83"/>
        <end position="123"/>
    </location>
</feature>
<proteinExistence type="predicted"/>
<comment type="caution">
    <text evidence="2">The sequence shown here is derived from an EMBL/GenBank/DDBJ whole genome shotgun (WGS) entry which is preliminary data.</text>
</comment>
<reference evidence="2 3" key="1">
    <citation type="journal article" date="2018" name="Front. Plant Sci.">
        <title>Red Clover (Trifolium pratense) and Zigzag Clover (T. medium) - A Picture of Genomic Similarities and Differences.</title>
        <authorList>
            <person name="Dluhosova J."/>
            <person name="Istvanek J."/>
            <person name="Nedelnik J."/>
            <person name="Repkova J."/>
        </authorList>
    </citation>
    <scope>NUCLEOTIDE SEQUENCE [LARGE SCALE GENOMIC DNA]</scope>
    <source>
        <strain evidence="3">cv. 10/8</strain>
        <tissue evidence="2">Leaf</tissue>
    </source>
</reference>
<dbReference type="Gene3D" id="1.10.340.70">
    <property type="match status" value="1"/>
</dbReference>
<dbReference type="EMBL" id="LXQA010252701">
    <property type="protein sequence ID" value="MCI38166.1"/>
    <property type="molecule type" value="Genomic_DNA"/>
</dbReference>
<keyword evidence="3" id="KW-1185">Reference proteome</keyword>
<feature type="non-terminal residue" evidence="2">
    <location>
        <position position="1"/>
    </location>
</feature>
<dbReference type="Proteomes" id="UP000265520">
    <property type="component" value="Unassembled WGS sequence"/>
</dbReference>
<dbReference type="InterPro" id="IPR041588">
    <property type="entry name" value="Integrase_H2C2"/>
</dbReference>
<dbReference type="Pfam" id="PF17921">
    <property type="entry name" value="Integrase_H2C2"/>
    <property type="match status" value="1"/>
</dbReference>
<evidence type="ECO:0000313" key="2">
    <source>
        <dbReference type="EMBL" id="MCI38166.1"/>
    </source>
</evidence>
<protein>
    <recommendedName>
        <fullName evidence="1">Integrase zinc-binding domain-containing protein</fullName>
    </recommendedName>
</protein>